<dbReference type="KEGG" id="dpx:DAPPUDRAFT_101685"/>
<evidence type="ECO:0000313" key="1">
    <source>
        <dbReference type="EMBL" id="EFX82362.1"/>
    </source>
</evidence>
<dbReference type="HOGENOM" id="CLU_1435774_0_0_1"/>
<protein>
    <submittedName>
        <fullName evidence="1">Uncharacterized protein</fullName>
    </submittedName>
</protein>
<reference evidence="1 2" key="1">
    <citation type="journal article" date="2011" name="Science">
        <title>The ecoresponsive genome of Daphnia pulex.</title>
        <authorList>
            <person name="Colbourne J.K."/>
            <person name="Pfrender M.E."/>
            <person name="Gilbert D."/>
            <person name="Thomas W.K."/>
            <person name="Tucker A."/>
            <person name="Oakley T.H."/>
            <person name="Tokishita S."/>
            <person name="Aerts A."/>
            <person name="Arnold G.J."/>
            <person name="Basu M.K."/>
            <person name="Bauer D.J."/>
            <person name="Caceres C.E."/>
            <person name="Carmel L."/>
            <person name="Casola C."/>
            <person name="Choi J.H."/>
            <person name="Detter J.C."/>
            <person name="Dong Q."/>
            <person name="Dusheyko S."/>
            <person name="Eads B.D."/>
            <person name="Frohlich T."/>
            <person name="Geiler-Samerotte K.A."/>
            <person name="Gerlach D."/>
            <person name="Hatcher P."/>
            <person name="Jogdeo S."/>
            <person name="Krijgsveld J."/>
            <person name="Kriventseva E.V."/>
            <person name="Kultz D."/>
            <person name="Laforsch C."/>
            <person name="Lindquist E."/>
            <person name="Lopez J."/>
            <person name="Manak J.R."/>
            <person name="Muller J."/>
            <person name="Pangilinan J."/>
            <person name="Patwardhan R.P."/>
            <person name="Pitluck S."/>
            <person name="Pritham E.J."/>
            <person name="Rechtsteiner A."/>
            <person name="Rho M."/>
            <person name="Rogozin I.B."/>
            <person name="Sakarya O."/>
            <person name="Salamov A."/>
            <person name="Schaack S."/>
            <person name="Shapiro H."/>
            <person name="Shiga Y."/>
            <person name="Skalitzky C."/>
            <person name="Smith Z."/>
            <person name="Souvorov A."/>
            <person name="Sung W."/>
            <person name="Tang Z."/>
            <person name="Tsuchiya D."/>
            <person name="Tu H."/>
            <person name="Vos H."/>
            <person name="Wang M."/>
            <person name="Wolf Y.I."/>
            <person name="Yamagata H."/>
            <person name="Yamada T."/>
            <person name="Ye Y."/>
            <person name="Shaw J.R."/>
            <person name="Andrews J."/>
            <person name="Crease T.J."/>
            <person name="Tang H."/>
            <person name="Lucas S.M."/>
            <person name="Robertson H.M."/>
            <person name="Bork P."/>
            <person name="Koonin E.V."/>
            <person name="Zdobnov E.M."/>
            <person name="Grigoriev I.V."/>
            <person name="Lynch M."/>
            <person name="Boore J.L."/>
        </authorList>
    </citation>
    <scope>NUCLEOTIDE SEQUENCE [LARGE SCALE GENOMIC DNA]</scope>
</reference>
<dbReference type="Proteomes" id="UP000000305">
    <property type="component" value="Unassembled WGS sequence"/>
</dbReference>
<keyword evidence="2" id="KW-1185">Reference proteome</keyword>
<dbReference type="AlphaFoldDB" id="E9GE73"/>
<evidence type="ECO:0000313" key="2">
    <source>
        <dbReference type="Proteomes" id="UP000000305"/>
    </source>
</evidence>
<name>E9GE73_DAPPU</name>
<proteinExistence type="predicted"/>
<dbReference type="EMBL" id="GL732540">
    <property type="protein sequence ID" value="EFX82362.1"/>
    <property type="molecule type" value="Genomic_DNA"/>
</dbReference>
<gene>
    <name evidence="1" type="ORF">DAPPUDRAFT_101685</name>
</gene>
<organism evidence="1 2">
    <name type="scientific">Daphnia pulex</name>
    <name type="common">Water flea</name>
    <dbReference type="NCBI Taxonomy" id="6669"/>
    <lineage>
        <taxon>Eukaryota</taxon>
        <taxon>Metazoa</taxon>
        <taxon>Ecdysozoa</taxon>
        <taxon>Arthropoda</taxon>
        <taxon>Crustacea</taxon>
        <taxon>Branchiopoda</taxon>
        <taxon>Diplostraca</taxon>
        <taxon>Cladocera</taxon>
        <taxon>Anomopoda</taxon>
        <taxon>Daphniidae</taxon>
        <taxon>Daphnia</taxon>
    </lineage>
</organism>
<dbReference type="InParanoid" id="E9GE73"/>
<accession>E9GE73</accession>
<sequence length="189" mass="21772">MSSLFPVPAERFVKNTSGQLKFIVYVPVVTARCGTLLHPMLVKDIFASSCINIKFIVYVPVIAVRCGTLLQPMLVYRLRPRNCCPMWDVVAAYAGERFFCIKGGEFISFLFVDAVYKRLQASKALNTFYRDTNIFQSPEKIKALEESRFCTIDRFVTHAQPTSLLLMLPRNLSYFTDEFDHFSDRFRPL</sequence>